<dbReference type="GeneID" id="54361022"/>
<organism evidence="3">
    <name type="scientific">Dissoconium aciculare CBS 342.82</name>
    <dbReference type="NCBI Taxonomy" id="1314786"/>
    <lineage>
        <taxon>Eukaryota</taxon>
        <taxon>Fungi</taxon>
        <taxon>Dikarya</taxon>
        <taxon>Ascomycota</taxon>
        <taxon>Pezizomycotina</taxon>
        <taxon>Dothideomycetes</taxon>
        <taxon>Dothideomycetidae</taxon>
        <taxon>Mycosphaerellales</taxon>
        <taxon>Dissoconiaceae</taxon>
        <taxon>Dissoconium</taxon>
    </lineage>
</organism>
<feature type="signal peptide" evidence="1">
    <location>
        <begin position="1"/>
        <end position="20"/>
    </location>
</feature>
<gene>
    <name evidence="3" type="ORF">K489DRAFT_371263</name>
</gene>
<sequence length="269" mass="28976">MRTSTLYGALLLALIRAAVSQDPNDFSDNCNYASPYPPYRNPEWLCDVCGREFLRGSAPFVCQPANATVRKPPPRSGSALLRYFRQTNTTISWFPSQFDDKPLGPVGSYQRINFTNFVTVSGALSAPLLPLIRPAVPPNFAKVPAGKTGVLDYAIDLVNYTRLGGFLSSFRYACAAPATRVAVPCVVTVKQTRVLGATPPFSFATDTFTFRSNGSVAGGLAASPTIRSGFQQCINATIQAKCPNGGPVDLYVDELLHGIIATRNDNLEG</sequence>
<dbReference type="AlphaFoldDB" id="A0A6J3M4L3"/>
<keyword evidence="2" id="KW-1185">Reference proteome</keyword>
<proteinExistence type="predicted"/>
<evidence type="ECO:0000313" key="2">
    <source>
        <dbReference type="Proteomes" id="UP000504637"/>
    </source>
</evidence>
<dbReference type="Proteomes" id="UP000504637">
    <property type="component" value="Unplaced"/>
</dbReference>
<dbReference type="OrthoDB" id="3632858at2759"/>
<keyword evidence="1" id="KW-0732">Signal</keyword>
<reference evidence="3" key="1">
    <citation type="submission" date="2020-01" db="EMBL/GenBank/DDBJ databases">
        <authorList>
            <consortium name="DOE Joint Genome Institute"/>
            <person name="Haridas S."/>
            <person name="Albert R."/>
            <person name="Binder M."/>
            <person name="Bloem J."/>
            <person name="Labutti K."/>
            <person name="Salamov A."/>
            <person name="Andreopoulos B."/>
            <person name="Baker S.E."/>
            <person name="Barry K."/>
            <person name="Bills G."/>
            <person name="Bluhm B.H."/>
            <person name="Cannon C."/>
            <person name="Castanera R."/>
            <person name="Culley D.E."/>
            <person name="Daum C."/>
            <person name="Ezra D."/>
            <person name="Gonzalez J.B."/>
            <person name="Henrissat B."/>
            <person name="Kuo A."/>
            <person name="Liang C."/>
            <person name="Lipzen A."/>
            <person name="Lutzoni F."/>
            <person name="Magnuson J."/>
            <person name="Mondo S."/>
            <person name="Nolan M."/>
            <person name="Ohm R."/>
            <person name="Pangilinan J."/>
            <person name="Park H.-J."/>
            <person name="Ramirez L."/>
            <person name="Alfaro M."/>
            <person name="Sun H."/>
            <person name="Tritt A."/>
            <person name="Yoshinaga Y."/>
            <person name="Zwiers L.-H."/>
            <person name="Turgeon B.G."/>
            <person name="Goodwin S.B."/>
            <person name="Spatafora J.W."/>
            <person name="Crous P.W."/>
            <person name="Grigoriev I.V."/>
        </authorList>
    </citation>
    <scope>NUCLEOTIDE SEQUENCE</scope>
    <source>
        <strain evidence="3">CBS 342.82</strain>
    </source>
</reference>
<evidence type="ECO:0000256" key="1">
    <source>
        <dbReference type="SAM" id="SignalP"/>
    </source>
</evidence>
<reference evidence="3" key="3">
    <citation type="submission" date="2025-08" db="UniProtKB">
        <authorList>
            <consortium name="RefSeq"/>
        </authorList>
    </citation>
    <scope>IDENTIFICATION</scope>
    <source>
        <strain evidence="3">CBS 342.82</strain>
    </source>
</reference>
<feature type="chain" id="PRO_5026906304" evidence="1">
    <location>
        <begin position="21"/>
        <end position="269"/>
    </location>
</feature>
<reference evidence="3" key="2">
    <citation type="submission" date="2020-04" db="EMBL/GenBank/DDBJ databases">
        <authorList>
            <consortium name="NCBI Genome Project"/>
        </authorList>
    </citation>
    <scope>NUCLEOTIDE SEQUENCE</scope>
    <source>
        <strain evidence="3">CBS 342.82</strain>
    </source>
</reference>
<name>A0A6J3M4L3_9PEZI</name>
<protein>
    <submittedName>
        <fullName evidence="3">Uncharacterized protein</fullName>
    </submittedName>
</protein>
<accession>A0A6J3M4L3</accession>
<dbReference type="RefSeq" id="XP_033459460.1">
    <property type="nucleotide sequence ID" value="XM_033603222.1"/>
</dbReference>
<evidence type="ECO:0000313" key="3">
    <source>
        <dbReference type="RefSeq" id="XP_033459460.1"/>
    </source>
</evidence>